<feature type="domain" description="FMN-dependent dehydrogenase" evidence="12">
    <location>
        <begin position="171"/>
        <end position="334"/>
    </location>
</feature>
<dbReference type="CDD" id="cd02811">
    <property type="entry name" value="IDI-2_FMN"/>
    <property type="match status" value="1"/>
</dbReference>
<comment type="cofactor">
    <cofactor evidence="11">
        <name>NADPH</name>
        <dbReference type="ChEBI" id="CHEBI:57783"/>
    </cofactor>
</comment>
<evidence type="ECO:0000259" key="12">
    <source>
        <dbReference type="Pfam" id="PF01070"/>
    </source>
</evidence>
<evidence type="ECO:0000256" key="4">
    <source>
        <dbReference type="ARBA" id="ARBA00022643"/>
    </source>
</evidence>
<dbReference type="GO" id="GO:0005737">
    <property type="term" value="C:cytoplasm"/>
    <property type="evidence" value="ECO:0007669"/>
    <property type="project" value="UniProtKB-SubCell"/>
</dbReference>
<organism evidence="13 14">
    <name type="scientific">Fundicoccus ignavus</name>
    <dbReference type="NCBI Taxonomy" id="2664442"/>
    <lineage>
        <taxon>Bacteria</taxon>
        <taxon>Bacillati</taxon>
        <taxon>Bacillota</taxon>
        <taxon>Bacilli</taxon>
        <taxon>Lactobacillales</taxon>
        <taxon>Aerococcaceae</taxon>
        <taxon>Fundicoccus</taxon>
    </lineage>
</organism>
<reference evidence="13 14" key="1">
    <citation type="submission" date="2019-11" db="EMBL/GenBank/DDBJ databases">
        <title>Characterisation of Fundicoccus ignavus gen. nov. sp. nov., a novel genus of the family Aerococcaceae isolated from bulk tank milk.</title>
        <authorList>
            <person name="Siebert A."/>
            <person name="Huptas C."/>
            <person name="Wenning M."/>
            <person name="Scherer S."/>
            <person name="Doll E.V."/>
        </authorList>
    </citation>
    <scope>NUCLEOTIDE SEQUENCE [LARGE SCALE GENOMIC DNA]</scope>
    <source>
        <strain evidence="13 14">WS4759</strain>
    </source>
</reference>
<evidence type="ECO:0000313" key="14">
    <source>
        <dbReference type="Proteomes" id="UP000430975"/>
    </source>
</evidence>
<feature type="binding site" evidence="11">
    <location>
        <position position="100"/>
    </location>
    <ligand>
        <name>FMN</name>
        <dbReference type="ChEBI" id="CHEBI:58210"/>
    </ligand>
</feature>
<comment type="cofactor">
    <cofactor evidence="11">
        <name>Mg(2+)</name>
        <dbReference type="ChEBI" id="CHEBI:18420"/>
    </cofactor>
</comment>
<feature type="binding site" evidence="11">
    <location>
        <position position="216"/>
    </location>
    <ligand>
        <name>FMN</name>
        <dbReference type="ChEBI" id="CHEBI:58210"/>
    </ligand>
</feature>
<dbReference type="EC" id="5.3.3.2" evidence="11"/>
<dbReference type="InterPro" id="IPR000262">
    <property type="entry name" value="FMN-dep_DH"/>
</dbReference>
<comment type="catalytic activity">
    <reaction evidence="11">
        <text>isopentenyl diphosphate = dimethylallyl diphosphate</text>
        <dbReference type="Rhea" id="RHEA:23284"/>
        <dbReference type="ChEBI" id="CHEBI:57623"/>
        <dbReference type="ChEBI" id="CHEBI:128769"/>
        <dbReference type="EC" id="5.3.3.2"/>
    </reaction>
</comment>
<evidence type="ECO:0000256" key="3">
    <source>
        <dbReference type="ARBA" id="ARBA00022630"/>
    </source>
</evidence>
<dbReference type="PANTHER" id="PTHR43665:SF1">
    <property type="entry name" value="ISOPENTENYL-DIPHOSPHATE DELTA-ISOMERASE"/>
    <property type="match status" value="1"/>
</dbReference>
<evidence type="ECO:0000256" key="7">
    <source>
        <dbReference type="ARBA" id="ARBA00022857"/>
    </source>
</evidence>
<sequence>MIPNNNQTLDSQRKDDHVNLALEQQAAMKHSAFDDVRFVHHSFSDLSMQQVDLSTEWAGHSFNLPFYINGMTGGSAYTKQFNQKLAEVARETGLAMASGSVSAALKDPSVSDSFTIIREVNPNGFVMANLGAHHNLENAKRAVDLLKADALQIHLNVPQEVVMPEGDRDYRSWPDNIADIVSDLGVPVILKEVGFGMSRETMEQLVRLGVQTIDVSGRGGTNFVKIENDRRDRLDFSDLNGWGQTTPESLLESLSVQRTLDVLASGGIRHYTDIIKALAFGAKATGLSGKFLASVHEKGVADTVQTVRDWESAIRHMMLMLGCSNLAELRRTNIVISGELRSWAEARQIDFTKLATRGRYSTLF</sequence>
<feature type="binding site" evidence="11">
    <location>
        <begin position="70"/>
        <end position="72"/>
    </location>
    <ligand>
        <name>FMN</name>
        <dbReference type="ChEBI" id="CHEBI:58210"/>
    </ligand>
</feature>
<feature type="binding site" evidence="11">
    <location>
        <position position="191"/>
    </location>
    <ligand>
        <name>FMN</name>
        <dbReference type="ChEBI" id="CHEBI:58210"/>
    </ligand>
</feature>
<dbReference type="PANTHER" id="PTHR43665">
    <property type="entry name" value="ISOPENTENYL-DIPHOSPHATE DELTA-ISOMERASE"/>
    <property type="match status" value="1"/>
</dbReference>
<evidence type="ECO:0000313" key="13">
    <source>
        <dbReference type="EMBL" id="MRI86184.1"/>
    </source>
</evidence>
<feature type="binding site" evidence="11">
    <location>
        <position position="159"/>
    </location>
    <ligand>
        <name>substrate</name>
    </ligand>
</feature>
<dbReference type="InterPro" id="IPR011179">
    <property type="entry name" value="IPdP_isomerase"/>
</dbReference>
<dbReference type="Proteomes" id="UP000430975">
    <property type="component" value="Unassembled WGS sequence"/>
</dbReference>
<keyword evidence="7 11" id="KW-0521">NADP</keyword>
<comment type="caution">
    <text evidence="11">Lacks conserved residue(s) required for the propagation of feature annotation.</text>
</comment>
<keyword evidence="2 11" id="KW-0963">Cytoplasm</keyword>
<feature type="binding site" evidence="11">
    <location>
        <begin position="13"/>
        <end position="14"/>
    </location>
    <ligand>
        <name>substrate</name>
    </ligand>
</feature>
<evidence type="ECO:0000256" key="2">
    <source>
        <dbReference type="ARBA" id="ARBA00022490"/>
    </source>
</evidence>
<evidence type="ECO:0000256" key="8">
    <source>
        <dbReference type="ARBA" id="ARBA00023229"/>
    </source>
</evidence>
<dbReference type="NCBIfam" id="TIGR02151">
    <property type="entry name" value="IPP_isom_2"/>
    <property type="match status" value="1"/>
</dbReference>
<dbReference type="GO" id="GO:0016491">
    <property type="term" value="F:oxidoreductase activity"/>
    <property type="evidence" value="ECO:0007669"/>
    <property type="project" value="InterPro"/>
</dbReference>
<dbReference type="GO" id="GO:0010181">
    <property type="term" value="F:FMN binding"/>
    <property type="evidence" value="ECO:0007669"/>
    <property type="project" value="UniProtKB-UniRule"/>
</dbReference>
<comment type="subunit">
    <text evidence="10 11">Homooctamer. Dimer of tetramers.</text>
</comment>
<comment type="caution">
    <text evidence="13">The sequence shown here is derived from an EMBL/GenBank/DDBJ whole genome shotgun (WGS) entry which is preliminary data.</text>
</comment>
<keyword evidence="5 11" id="KW-0479">Metal-binding</keyword>
<protein>
    <recommendedName>
        <fullName evidence="11">Isopentenyl-diphosphate delta-isomerase</fullName>
        <shortName evidence="11">IPP isomerase</shortName>
        <ecNumber evidence="11">5.3.3.2</ecNumber>
    </recommendedName>
    <alternativeName>
        <fullName evidence="11">Isopentenyl diphosphate:dimethylallyl diphosphate isomerase</fullName>
    </alternativeName>
    <alternativeName>
        <fullName evidence="11">Isopentenyl pyrophosphate isomerase</fullName>
    </alternativeName>
    <alternativeName>
        <fullName evidence="11">Type 2 isopentenyl diphosphate isomerase</fullName>
        <shortName evidence="11">IDI-2</shortName>
    </alternativeName>
</protein>
<keyword evidence="8 11" id="KW-0414">Isoprene biosynthesis</keyword>
<dbReference type="PIRSF" id="PIRSF003314">
    <property type="entry name" value="IPP_isomerase"/>
    <property type="match status" value="1"/>
</dbReference>
<keyword evidence="9 11" id="KW-0413">Isomerase</keyword>
<dbReference type="GO" id="GO:0008299">
    <property type="term" value="P:isoprenoid biosynthetic process"/>
    <property type="evidence" value="ECO:0007669"/>
    <property type="project" value="UniProtKB-UniRule"/>
</dbReference>
<evidence type="ECO:0000256" key="6">
    <source>
        <dbReference type="ARBA" id="ARBA00022842"/>
    </source>
</evidence>
<accession>A0A6I2GHK8</accession>
<evidence type="ECO:0000256" key="11">
    <source>
        <dbReference type="HAMAP-Rule" id="MF_00354"/>
    </source>
</evidence>
<keyword evidence="4 11" id="KW-0288">FMN</keyword>
<comment type="cofactor">
    <cofactor evidence="1 11">
        <name>FMN</name>
        <dbReference type="ChEBI" id="CHEBI:58210"/>
    </cofactor>
</comment>
<name>A0A6I2GHK8_9LACT</name>
<dbReference type="EMBL" id="WJQS01000009">
    <property type="protein sequence ID" value="MRI86184.1"/>
    <property type="molecule type" value="Genomic_DNA"/>
</dbReference>
<gene>
    <name evidence="11" type="primary">fni</name>
    <name evidence="13" type="ORF">GIY09_10040</name>
</gene>
<keyword evidence="14" id="KW-1185">Reference proteome</keyword>
<dbReference type="HAMAP" id="MF_00354">
    <property type="entry name" value="Idi_2"/>
    <property type="match status" value="1"/>
</dbReference>
<comment type="similarity">
    <text evidence="11">Belongs to the IPP isomerase type 2 family.</text>
</comment>
<dbReference type="SUPFAM" id="SSF51395">
    <property type="entry name" value="FMN-linked oxidoreductases"/>
    <property type="match status" value="1"/>
</dbReference>
<evidence type="ECO:0000256" key="10">
    <source>
        <dbReference type="ARBA" id="ARBA00025810"/>
    </source>
</evidence>
<dbReference type="InterPro" id="IPR013785">
    <property type="entry name" value="Aldolase_TIM"/>
</dbReference>
<evidence type="ECO:0000256" key="9">
    <source>
        <dbReference type="ARBA" id="ARBA00023235"/>
    </source>
</evidence>
<comment type="subcellular location">
    <subcellularLocation>
        <location evidence="11">Cytoplasm</location>
    </subcellularLocation>
</comment>
<feature type="binding site" evidence="11">
    <location>
        <position position="129"/>
    </location>
    <ligand>
        <name>FMN</name>
        <dbReference type="ChEBI" id="CHEBI:58210"/>
    </ligand>
</feature>
<feature type="binding site" evidence="11">
    <location>
        <position position="221"/>
    </location>
    <ligand>
        <name>FMN</name>
        <dbReference type="ChEBI" id="CHEBI:58210"/>
    </ligand>
</feature>
<dbReference type="GO" id="GO:0070402">
    <property type="term" value="F:NADPH binding"/>
    <property type="evidence" value="ECO:0007669"/>
    <property type="project" value="UniProtKB-UniRule"/>
</dbReference>
<dbReference type="RefSeq" id="WP_153863901.1">
    <property type="nucleotide sequence ID" value="NZ_WJQS01000009.1"/>
</dbReference>
<comment type="function">
    <text evidence="11">Involved in the biosynthesis of isoprenoids. Catalyzes the 1,3-allylic rearrangement of the homoallylic substrate isopentenyl (IPP) to its allylic isomer, dimethylallyl diphosphate (DMAPP).</text>
</comment>
<dbReference type="AlphaFoldDB" id="A0A6I2GHK8"/>
<dbReference type="Gene3D" id="3.20.20.70">
    <property type="entry name" value="Aldolase class I"/>
    <property type="match status" value="1"/>
</dbReference>
<proteinExistence type="inferred from homology"/>
<dbReference type="Pfam" id="PF01070">
    <property type="entry name" value="FMN_dh"/>
    <property type="match status" value="2"/>
</dbReference>
<feature type="domain" description="FMN-dependent dehydrogenase" evidence="12">
    <location>
        <begin position="23"/>
        <end position="103"/>
    </location>
</feature>
<keyword evidence="3 11" id="KW-0285">Flavoprotein</keyword>
<feature type="binding site" evidence="11">
    <location>
        <begin position="267"/>
        <end position="269"/>
    </location>
    <ligand>
        <name>FMN</name>
        <dbReference type="ChEBI" id="CHEBI:58210"/>
    </ligand>
</feature>
<feature type="binding site" evidence="11">
    <location>
        <position position="160"/>
    </location>
    <ligand>
        <name>Mg(2+)</name>
        <dbReference type="ChEBI" id="CHEBI:18420"/>
    </ligand>
</feature>
<keyword evidence="6 11" id="KW-0460">Magnesium</keyword>
<feature type="binding site" evidence="11">
    <location>
        <begin position="288"/>
        <end position="289"/>
    </location>
    <ligand>
        <name>FMN</name>
        <dbReference type="ChEBI" id="CHEBI:58210"/>
    </ligand>
</feature>
<dbReference type="GO" id="GO:0000287">
    <property type="term" value="F:magnesium ion binding"/>
    <property type="evidence" value="ECO:0007669"/>
    <property type="project" value="UniProtKB-UniRule"/>
</dbReference>
<dbReference type="GO" id="GO:0004452">
    <property type="term" value="F:isopentenyl-diphosphate delta-isomerase activity"/>
    <property type="evidence" value="ECO:0007669"/>
    <property type="project" value="UniProtKB-UniRule"/>
</dbReference>
<evidence type="ECO:0000256" key="1">
    <source>
        <dbReference type="ARBA" id="ARBA00001917"/>
    </source>
</evidence>
<evidence type="ECO:0000256" key="5">
    <source>
        <dbReference type="ARBA" id="ARBA00022723"/>
    </source>
</evidence>